<dbReference type="EMBL" id="BEGY01000006">
    <property type="protein sequence ID" value="GAX74136.1"/>
    <property type="molecule type" value="Genomic_DNA"/>
</dbReference>
<proteinExistence type="predicted"/>
<keyword evidence="1" id="KW-0479">Metal-binding</keyword>
<keyword evidence="3" id="KW-0862">Zinc</keyword>
<dbReference type="PANTHER" id="PTHR23323">
    <property type="entry name" value="VACUOLAR PROTEIN SORTING-ASSOCIATED PROTEIN"/>
    <property type="match status" value="1"/>
</dbReference>
<dbReference type="GO" id="GO:0030674">
    <property type="term" value="F:protein-macromolecule adaptor activity"/>
    <property type="evidence" value="ECO:0007669"/>
    <property type="project" value="TreeGrafter"/>
</dbReference>
<organism evidence="6 7">
    <name type="scientific">Chlamydomonas eustigma</name>
    <dbReference type="NCBI Taxonomy" id="1157962"/>
    <lineage>
        <taxon>Eukaryota</taxon>
        <taxon>Viridiplantae</taxon>
        <taxon>Chlorophyta</taxon>
        <taxon>core chlorophytes</taxon>
        <taxon>Chlorophyceae</taxon>
        <taxon>CS clade</taxon>
        <taxon>Chlamydomonadales</taxon>
        <taxon>Chlamydomonadaceae</taxon>
        <taxon>Chlamydomonas</taxon>
    </lineage>
</organism>
<feature type="region of interest" description="Disordered" evidence="4">
    <location>
        <begin position="159"/>
        <end position="189"/>
    </location>
</feature>
<dbReference type="InterPro" id="IPR007810">
    <property type="entry name" value="Pep3/Vps18_beta-prop"/>
</dbReference>
<sequence>MNLLNDFESLQSPGYSYKGQLDLSRTSDDPQLAKASSEGFDLPLLSVDVAVKQIARGRGDVLGIACSNGNVVVATSRGYLIRYFWDEYGSERVSEIEVNKQVDSQLTVFMDPSANHILISVKSASGSEVHYAHRRWSKSRPLSKLKGITVTAVGWARQTNDAERSPASVQSKKGVVGKSAGMEDDSPSDSCTGSIILGTDLGALMEIVLDENLLQHKKEPRVKQLLQLPTSPGSNGSSSKVICTVRQEALPSTGSGYLVLIATSRLLYVLSGGPTLESLFAKYTNTKLSPLMEAVVPSHHSQLHLYYPGSMEEWGRSSPSRFGWIVGDMVYHGELDIEGGGEPYVRNMHSLPLPGALGSLPNGGSTTGGPSLGGVAASSSWASLNRASSPSLGVTSPKGIASPIASTPTSLIVLTAPDGDNTQWLAMTEYHFILLKGDLLYAVNRVSGKVVSEVEFRSPLNLNVSGESSRSFDGLVKDEVSGSIYAYSDESLYEVTVLQESRDMWKVYLKQQDWDEALKHCSSSSQRDKVHCTRAEAAMSLGDYTTAAIHWAKIVGGKPTFEEIALKLVEIAGQLDDEGTIGGTGGYRRRTDRQDALSTFLSTKLTVLGRGDRAQATMVVAWLTELYLDQINRELLESGGRPSTRCLAKEAALRTFLTTSPSLEALDPGTTCTLLAGYGRMEELVLFAGARGDHEAVLEYLMLHPTSASKALAVMRKPSCSTELIYKFAPALVMAITEEAMDFFITAKPPLDARRLIPAMIKFCDEASSPEGRRHALRYVEFAIEQLGCEDSSVHNLAVALHSLAPDEASLLSYLSRARDLLGQPLYDVRHSLRLATERGKLRACVKLLCGLGMYEDAVALALGLDLELAKSVANMPPEEEEALRRKLWLAVARHVVQRGSATSAGNGGNGDKEGRHDQPTSNIKQAVEFLKEAGGLLKLEDILPFFPDFVMIDNFKDAICDSLERYNKQVTQLKTVVLSYALSSEQIEDLRREMSEATHIADSVRRDLKLLSTRIAALSSEQACVRCGRPLSVVPKPCGLPSGGAIQPFFVFPTGNAYHGVCCAAEVMELANVQQQSKIQSILVALSKAPKSHQELSSDFQSLKEQLVSEVACEDPRSGEITVRLVDLPFISDSDLEEQAMWAI</sequence>
<dbReference type="GO" id="GO:0030897">
    <property type="term" value="C:HOPS complex"/>
    <property type="evidence" value="ECO:0007669"/>
    <property type="project" value="TreeGrafter"/>
</dbReference>
<dbReference type="Pfam" id="PF05131">
    <property type="entry name" value="Pep3_Vps18"/>
    <property type="match status" value="1"/>
</dbReference>
<feature type="domain" description="Pep3/Vps18 beta-propeller" evidence="5">
    <location>
        <begin position="62"/>
        <end position="497"/>
    </location>
</feature>
<dbReference type="InterPro" id="IPR011990">
    <property type="entry name" value="TPR-like_helical_dom_sf"/>
</dbReference>
<dbReference type="GO" id="GO:0005768">
    <property type="term" value="C:endosome"/>
    <property type="evidence" value="ECO:0007669"/>
    <property type="project" value="TreeGrafter"/>
</dbReference>
<name>A0A250WTQ7_9CHLO</name>
<dbReference type="SUPFAM" id="SSF48452">
    <property type="entry name" value="TPR-like"/>
    <property type="match status" value="1"/>
</dbReference>
<comment type="caution">
    <text evidence="6">The sequence shown here is derived from an EMBL/GenBank/DDBJ whole genome shotgun (WGS) entry which is preliminary data.</text>
</comment>
<accession>A0A250WTQ7</accession>
<dbReference type="GO" id="GO:0007033">
    <property type="term" value="P:vacuole organization"/>
    <property type="evidence" value="ECO:0007669"/>
    <property type="project" value="TreeGrafter"/>
</dbReference>
<feature type="region of interest" description="Disordered" evidence="4">
    <location>
        <begin position="901"/>
        <end position="920"/>
    </location>
</feature>
<dbReference type="Proteomes" id="UP000232323">
    <property type="component" value="Unassembled WGS sequence"/>
</dbReference>
<keyword evidence="2" id="KW-0863">Zinc-finger</keyword>
<gene>
    <name evidence="6" type="ORF">CEUSTIGMA_g1585.t1</name>
</gene>
<dbReference type="GO" id="GO:0048284">
    <property type="term" value="P:organelle fusion"/>
    <property type="evidence" value="ECO:0007669"/>
    <property type="project" value="TreeGrafter"/>
</dbReference>
<evidence type="ECO:0000256" key="1">
    <source>
        <dbReference type="ARBA" id="ARBA00022723"/>
    </source>
</evidence>
<dbReference type="PANTHER" id="PTHR23323:SF26">
    <property type="entry name" value="VACUOLAR PROTEIN SORTING-ASSOCIATED PROTEIN 18 HOMOLOG"/>
    <property type="match status" value="1"/>
</dbReference>
<dbReference type="AlphaFoldDB" id="A0A250WTQ7"/>
<dbReference type="GO" id="GO:0007032">
    <property type="term" value="P:endosome organization"/>
    <property type="evidence" value="ECO:0007669"/>
    <property type="project" value="TreeGrafter"/>
</dbReference>
<dbReference type="GO" id="GO:0006904">
    <property type="term" value="P:vesicle docking involved in exocytosis"/>
    <property type="evidence" value="ECO:0007669"/>
    <property type="project" value="TreeGrafter"/>
</dbReference>
<evidence type="ECO:0000313" key="6">
    <source>
        <dbReference type="EMBL" id="GAX74136.1"/>
    </source>
</evidence>
<evidence type="ECO:0000313" key="7">
    <source>
        <dbReference type="Proteomes" id="UP000232323"/>
    </source>
</evidence>
<dbReference type="STRING" id="1157962.A0A250WTQ7"/>
<protein>
    <recommendedName>
        <fullName evidence="5">Pep3/Vps18 beta-propeller domain-containing protein</fullName>
    </recommendedName>
</protein>
<evidence type="ECO:0000256" key="4">
    <source>
        <dbReference type="SAM" id="MobiDB-lite"/>
    </source>
</evidence>
<dbReference type="GO" id="GO:0008270">
    <property type="term" value="F:zinc ion binding"/>
    <property type="evidence" value="ECO:0007669"/>
    <property type="project" value="UniProtKB-KW"/>
</dbReference>
<evidence type="ECO:0000256" key="3">
    <source>
        <dbReference type="ARBA" id="ARBA00022833"/>
    </source>
</evidence>
<dbReference type="OrthoDB" id="1845386at2759"/>
<evidence type="ECO:0000256" key="2">
    <source>
        <dbReference type="ARBA" id="ARBA00022771"/>
    </source>
</evidence>
<reference evidence="6 7" key="1">
    <citation type="submission" date="2017-08" db="EMBL/GenBank/DDBJ databases">
        <title>Acidophilic green algal genome provides insights into adaptation to an acidic environment.</title>
        <authorList>
            <person name="Hirooka S."/>
            <person name="Hirose Y."/>
            <person name="Kanesaki Y."/>
            <person name="Higuchi S."/>
            <person name="Fujiwara T."/>
            <person name="Onuma R."/>
            <person name="Era A."/>
            <person name="Ohbayashi R."/>
            <person name="Uzuka A."/>
            <person name="Nozaki H."/>
            <person name="Yoshikawa H."/>
            <person name="Miyagishima S.Y."/>
        </authorList>
    </citation>
    <scope>NUCLEOTIDE SEQUENCE [LARGE SCALE GENOMIC DNA]</scope>
    <source>
        <strain evidence="6 7">NIES-2499</strain>
    </source>
</reference>
<evidence type="ECO:0000259" key="5">
    <source>
        <dbReference type="Pfam" id="PF05131"/>
    </source>
</evidence>
<keyword evidence="7" id="KW-1185">Reference proteome</keyword>